<dbReference type="PANTHER" id="PTHR43798">
    <property type="entry name" value="MONOACYLGLYCEROL LIPASE"/>
    <property type="match status" value="1"/>
</dbReference>
<dbReference type="RefSeq" id="WP_003563261.1">
    <property type="nucleotide sequence ID" value="NZ_BAYM01000390.1"/>
</dbReference>
<comment type="caution">
    <text evidence="2">The sequence shown here is derived from an EMBL/GenBank/DDBJ whole genome shotgun (WGS) entry which is preliminary data.</text>
</comment>
<dbReference type="Gene3D" id="3.40.50.1820">
    <property type="entry name" value="alpha/beta hydrolase"/>
    <property type="match status" value="1"/>
</dbReference>
<protein>
    <submittedName>
        <fullName evidence="2">Esterase C</fullName>
    </submittedName>
</protein>
<name>A0A0C9QHT9_LACPA</name>
<gene>
    <name evidence="2" type="ORF">LC0644_2607</name>
</gene>
<dbReference type="GeneID" id="57089102"/>
<reference evidence="3" key="1">
    <citation type="submission" date="2014-05" db="EMBL/GenBank/DDBJ databases">
        <title>Whole genome sequencing of Lactobacillus casei NRIC0644.</title>
        <authorList>
            <person name="Atarashi H."/>
            <person name="Yoshida Y."/>
            <person name="Fujimura S."/>
            <person name="Tanaka N."/>
            <person name="Shiwa Y."/>
            <person name="Yoshikawa H."/>
            <person name="Okada S."/>
            <person name="Nakagawa J."/>
        </authorList>
    </citation>
    <scope>NUCLEOTIDE SEQUENCE [LARGE SCALE GENOMIC DNA]</scope>
    <source>
        <strain evidence="3">NRIC0644</strain>
    </source>
</reference>
<dbReference type="InterPro" id="IPR029058">
    <property type="entry name" value="AB_hydrolase_fold"/>
</dbReference>
<dbReference type="Pfam" id="PF00561">
    <property type="entry name" value="Abhydrolase_1"/>
    <property type="match status" value="1"/>
</dbReference>
<evidence type="ECO:0000259" key="1">
    <source>
        <dbReference type="Pfam" id="PF00561"/>
    </source>
</evidence>
<dbReference type="InterPro" id="IPR000073">
    <property type="entry name" value="AB_hydrolase_1"/>
</dbReference>
<dbReference type="Proteomes" id="UP000032552">
    <property type="component" value="Unassembled WGS sequence"/>
</dbReference>
<dbReference type="InterPro" id="IPR050266">
    <property type="entry name" value="AB_hydrolase_sf"/>
</dbReference>
<proteinExistence type="predicted"/>
<evidence type="ECO:0000313" key="3">
    <source>
        <dbReference type="Proteomes" id="UP000032552"/>
    </source>
</evidence>
<accession>A0A0C9QHT9</accession>
<dbReference type="SUPFAM" id="SSF53474">
    <property type="entry name" value="alpha/beta-Hydrolases"/>
    <property type="match status" value="1"/>
</dbReference>
<sequence length="259" mass="29012">MSEYITVKDGTRISYDVHGEGSPILLIHGVTDCKETYDTDLPFLTKNHRVYRYDLRGHGASDHPKHPFTLENHIEDALAVISKLNLHNFVLYGGSLGSYIAEAVATKIPQDLSGLILNVSAAHNPASALADTAKNDNIPLDKVERRDYWIRHLTIDKDNIKQLTDSGFQKNSLSPEDEDRALRSITAFDFRNELPKITCPTLITSGLYDPVNGPSKGIEIQKYIPNACFVVFKSGHLQRLEMPTAYHHVVDDFIETVAR</sequence>
<dbReference type="EMBL" id="BAYM01000390">
    <property type="protein sequence ID" value="GAN38018.1"/>
    <property type="molecule type" value="Genomic_DNA"/>
</dbReference>
<evidence type="ECO:0000313" key="2">
    <source>
        <dbReference type="EMBL" id="GAN38018.1"/>
    </source>
</evidence>
<dbReference type="AlphaFoldDB" id="A0A0C9QHT9"/>
<feature type="domain" description="AB hydrolase-1" evidence="1">
    <location>
        <begin position="23"/>
        <end position="238"/>
    </location>
</feature>
<organism evidence="2 3">
    <name type="scientific">Lacticaseibacillus paracasei NRIC 0644</name>
    <dbReference type="NCBI Taxonomy" id="1435038"/>
    <lineage>
        <taxon>Bacteria</taxon>
        <taxon>Bacillati</taxon>
        <taxon>Bacillota</taxon>
        <taxon>Bacilli</taxon>
        <taxon>Lactobacillales</taxon>
        <taxon>Lactobacillaceae</taxon>
        <taxon>Lacticaseibacillus</taxon>
    </lineage>
</organism>